<reference evidence="1 2" key="1">
    <citation type="submission" date="2017-06" db="EMBL/GenBank/DDBJ databases">
        <authorList>
            <person name="Kim H.J."/>
            <person name="Triplett B.A."/>
        </authorList>
    </citation>
    <scope>NUCLEOTIDE SEQUENCE [LARGE SCALE GENOMIC DNA]</scope>
    <source>
        <strain evidence="1 2">DSM 25597</strain>
    </source>
</reference>
<dbReference type="AlphaFoldDB" id="A0A238YUN0"/>
<evidence type="ECO:0000313" key="2">
    <source>
        <dbReference type="Proteomes" id="UP000198379"/>
    </source>
</evidence>
<evidence type="ECO:0000313" key="1">
    <source>
        <dbReference type="EMBL" id="SNR74996.1"/>
    </source>
</evidence>
<dbReference type="InterPro" id="IPR043129">
    <property type="entry name" value="ATPase_NBD"/>
</dbReference>
<keyword evidence="2" id="KW-1185">Reference proteome</keyword>
<dbReference type="PANTHER" id="PTHR43190">
    <property type="entry name" value="N-ACETYL-D-GLUCOSAMINE KINASE"/>
    <property type="match status" value="1"/>
</dbReference>
<dbReference type="OrthoDB" id="871343at2"/>
<dbReference type="Proteomes" id="UP000198379">
    <property type="component" value="Unassembled WGS sequence"/>
</dbReference>
<dbReference type="InterPro" id="IPR052519">
    <property type="entry name" value="Euk-type_GlcNAc_Kinase"/>
</dbReference>
<dbReference type="RefSeq" id="WP_089371135.1">
    <property type="nucleotide sequence ID" value="NZ_BMEP01000001.1"/>
</dbReference>
<name>A0A238YUN0_9FLAO</name>
<dbReference type="CDD" id="cd24079">
    <property type="entry name" value="ASKHA_NBD_PG1100-like"/>
    <property type="match status" value="1"/>
</dbReference>
<proteinExistence type="predicted"/>
<dbReference type="SUPFAM" id="SSF53067">
    <property type="entry name" value="Actin-like ATPase domain"/>
    <property type="match status" value="2"/>
</dbReference>
<gene>
    <name evidence="1" type="ORF">SAMN06265376_102386</name>
</gene>
<dbReference type="Gene3D" id="3.30.420.40">
    <property type="match status" value="2"/>
</dbReference>
<dbReference type="EMBL" id="FZNY01000002">
    <property type="protein sequence ID" value="SNR74996.1"/>
    <property type="molecule type" value="Genomic_DNA"/>
</dbReference>
<accession>A0A238YUN0</accession>
<protein>
    <submittedName>
        <fullName evidence="1">BadF-type ATPase</fullName>
    </submittedName>
</protein>
<dbReference type="PANTHER" id="PTHR43190:SF3">
    <property type="entry name" value="N-ACETYL-D-GLUCOSAMINE KINASE"/>
    <property type="match status" value="1"/>
</dbReference>
<dbReference type="Gene3D" id="1.10.720.160">
    <property type="match status" value="1"/>
</dbReference>
<organism evidence="1 2">
    <name type="scientific">Dokdonia pacifica</name>
    <dbReference type="NCBI Taxonomy" id="1627892"/>
    <lineage>
        <taxon>Bacteria</taxon>
        <taxon>Pseudomonadati</taxon>
        <taxon>Bacteroidota</taxon>
        <taxon>Flavobacteriia</taxon>
        <taxon>Flavobacteriales</taxon>
        <taxon>Flavobacteriaceae</taxon>
        <taxon>Dokdonia</taxon>
    </lineage>
</organism>
<sequence length="288" mass="33157">MILVVDSGSTKTDWIALSDEGTMLFQTQTLGLNPQVLSQEILTERIVNNFELYKHRNEVSRLYFYGAGCGVAKPRKLIKEVFEDFFKEAHEIIIKEDTYAALYATTDTEQAEKAIVCILGTGSNCSYFNGKEIEQKVISLGYILMDDASGNYFGRQLLRDYKFNNIPTDLSTKFENAYDLSSENIKNHLYKNPNPNTYLATFARFLIENKDHSYCQELIKKGLSLFIENQIFQYPDAKEVPIHFVGSIAFYLKKELRMLLDTYGLREGKILKRPIDGLVLHHKDHILY</sequence>